<feature type="region of interest" description="Disordered" evidence="1">
    <location>
        <begin position="381"/>
        <end position="552"/>
    </location>
</feature>
<dbReference type="AlphaFoldDB" id="A0A2A9CRT1"/>
<feature type="transmembrane region" description="Helical" evidence="2">
    <location>
        <begin position="562"/>
        <end position="582"/>
    </location>
</feature>
<dbReference type="InterPro" id="IPR026588">
    <property type="entry name" value="Choice_anch_A"/>
</dbReference>
<sequence length="590" mass="60171">MPERGNSGRGKRALGLSGAALLALLAGVVGAAGPAQAASSTFNPFDVNQGFTVVTKGDAYLNNSEFEGSIAVLGSISSGNQNGYPMIHQAAGTPDYVVPTIDGVPVRILADRFVGSGGFELSNRDDSHTISPTSPEATAVLKLADIAGLTGSARGGGNGPAAGTDFLRVTNSSGGILDLKTVPYRGSTVSSLKSEKSSAAAYFGELDAKVARANQCLASLYDPTLAASNQVAVANDGGMVFVSGFATDRPNVIDYSQIAGKTIKMDRANGYRPTASAPLIIRVAPGTTTLGQLRFEGWSSQRGAQQDLARYILLDLSQVTGAVSVDGLEMGAIWAPQASLNFSSGITTNGQWFAQNLTSAGGGEIHHHAFLGELPCASAPVVPVEPTPTETSPTVEPTPTETSTPVEPTPTPTETSAPVEPTPTETSSPAEPTPTPTETSAPVEPTPTETSSPVEPTPTETSATVEPTPTETSSPAEPTPTPTETSATPTATLDPEGGQTSQPTIEPTPTAPVDPAGEPTPTPTPTVDPTSTASGSVVPTVAPTTDVNGDPSKQLAFTGTDLIWPIGGGVIALLLGTGLLLITRPWARRS</sequence>
<keyword evidence="3" id="KW-0732">Signal</keyword>
<dbReference type="Pfam" id="PF20597">
    <property type="entry name" value="pAdhesive_15"/>
    <property type="match status" value="1"/>
</dbReference>
<keyword evidence="2" id="KW-0472">Membrane</keyword>
<dbReference type="NCBIfam" id="TIGR04215">
    <property type="entry name" value="choice_anch_A"/>
    <property type="match status" value="1"/>
</dbReference>
<name>A0A2A9CRT1_9ACTN</name>
<feature type="compositionally biased region" description="Polar residues" evidence="1">
    <location>
        <begin position="533"/>
        <end position="547"/>
    </location>
</feature>
<keyword evidence="2" id="KW-0812">Transmembrane</keyword>
<feature type="signal peptide" evidence="3">
    <location>
        <begin position="1"/>
        <end position="31"/>
    </location>
</feature>
<dbReference type="Proteomes" id="UP000226079">
    <property type="component" value="Unassembled WGS sequence"/>
</dbReference>
<dbReference type="EMBL" id="PDJC01000001">
    <property type="protein sequence ID" value="PFG16249.1"/>
    <property type="molecule type" value="Genomic_DNA"/>
</dbReference>
<feature type="chain" id="PRO_5039054145" evidence="3">
    <location>
        <begin position="32"/>
        <end position="590"/>
    </location>
</feature>
<evidence type="ECO:0000256" key="3">
    <source>
        <dbReference type="SAM" id="SignalP"/>
    </source>
</evidence>
<keyword evidence="2" id="KW-1133">Transmembrane helix</keyword>
<dbReference type="OrthoDB" id="3257943at2"/>
<organism evidence="5 6">
    <name type="scientific">Propionicimonas paludicola</name>
    <dbReference type="NCBI Taxonomy" id="185243"/>
    <lineage>
        <taxon>Bacteria</taxon>
        <taxon>Bacillati</taxon>
        <taxon>Actinomycetota</taxon>
        <taxon>Actinomycetes</taxon>
        <taxon>Propionibacteriales</taxon>
        <taxon>Nocardioidaceae</taxon>
        <taxon>Propionicimonas</taxon>
    </lineage>
</organism>
<protein>
    <submittedName>
        <fullName evidence="5">Choice-of-anchor A domain-containing protein</fullName>
    </submittedName>
</protein>
<keyword evidence="6" id="KW-1185">Reference proteome</keyword>
<feature type="compositionally biased region" description="Low complexity" evidence="1">
    <location>
        <begin position="381"/>
        <end position="492"/>
    </location>
</feature>
<gene>
    <name evidence="5" type="ORF">ATK74_0783</name>
</gene>
<feature type="compositionally biased region" description="Polar residues" evidence="1">
    <location>
        <begin position="498"/>
        <end position="507"/>
    </location>
</feature>
<evidence type="ECO:0000256" key="2">
    <source>
        <dbReference type="SAM" id="Phobius"/>
    </source>
</evidence>
<evidence type="ECO:0000259" key="4">
    <source>
        <dbReference type="Pfam" id="PF20597"/>
    </source>
</evidence>
<reference evidence="5 6" key="1">
    <citation type="submission" date="2017-10" db="EMBL/GenBank/DDBJ databases">
        <title>Sequencing the genomes of 1000 actinobacteria strains.</title>
        <authorList>
            <person name="Klenk H.-P."/>
        </authorList>
    </citation>
    <scope>NUCLEOTIDE SEQUENCE [LARGE SCALE GENOMIC DNA]</scope>
    <source>
        <strain evidence="5 6">DSM 15597</strain>
    </source>
</reference>
<evidence type="ECO:0000256" key="1">
    <source>
        <dbReference type="SAM" id="MobiDB-lite"/>
    </source>
</evidence>
<feature type="domain" description="Choice-of-anchor A" evidence="4">
    <location>
        <begin position="44"/>
        <end position="367"/>
    </location>
</feature>
<accession>A0A2A9CRT1</accession>
<evidence type="ECO:0000313" key="6">
    <source>
        <dbReference type="Proteomes" id="UP000226079"/>
    </source>
</evidence>
<evidence type="ECO:0000313" key="5">
    <source>
        <dbReference type="EMBL" id="PFG16249.1"/>
    </source>
</evidence>
<comment type="caution">
    <text evidence="5">The sequence shown here is derived from an EMBL/GenBank/DDBJ whole genome shotgun (WGS) entry which is preliminary data.</text>
</comment>
<proteinExistence type="predicted"/>